<dbReference type="PANTHER" id="PTHR33392">
    <property type="entry name" value="POLYISOPRENYL-TEICHOIC ACID--PEPTIDOGLYCAN TEICHOIC ACID TRANSFERASE TAGU"/>
    <property type="match status" value="1"/>
</dbReference>
<keyword evidence="2" id="KW-0472">Membrane</keyword>
<accession>A0A1F5H796</accession>
<dbReference type="Gene3D" id="3.40.630.190">
    <property type="entry name" value="LCP protein"/>
    <property type="match status" value="1"/>
</dbReference>
<proteinExistence type="inferred from homology"/>
<protein>
    <recommendedName>
        <fullName evidence="3">Cell envelope-related transcriptional attenuator domain-containing protein</fullName>
    </recommendedName>
</protein>
<evidence type="ECO:0000313" key="5">
    <source>
        <dbReference type="Proteomes" id="UP000178393"/>
    </source>
</evidence>
<comment type="caution">
    <text evidence="4">The sequence shown here is derived from an EMBL/GenBank/DDBJ whole genome shotgun (WGS) entry which is preliminary data.</text>
</comment>
<keyword evidence="2" id="KW-0812">Transmembrane</keyword>
<keyword evidence="2" id="KW-1133">Transmembrane helix</keyword>
<feature type="domain" description="Cell envelope-related transcriptional attenuator" evidence="3">
    <location>
        <begin position="82"/>
        <end position="281"/>
    </location>
</feature>
<evidence type="ECO:0000256" key="1">
    <source>
        <dbReference type="ARBA" id="ARBA00006068"/>
    </source>
</evidence>
<evidence type="ECO:0000259" key="3">
    <source>
        <dbReference type="Pfam" id="PF03816"/>
    </source>
</evidence>
<evidence type="ECO:0000313" key="4">
    <source>
        <dbReference type="EMBL" id="OGD99951.1"/>
    </source>
</evidence>
<name>A0A1F5H796_9BACT</name>
<dbReference type="InterPro" id="IPR050922">
    <property type="entry name" value="LytR/CpsA/Psr_CW_biosynth"/>
</dbReference>
<reference evidence="4 5" key="1">
    <citation type="journal article" date="2016" name="Nat. Commun.">
        <title>Thousands of microbial genomes shed light on interconnected biogeochemical processes in an aquifer system.</title>
        <authorList>
            <person name="Anantharaman K."/>
            <person name="Brown C.T."/>
            <person name="Hug L.A."/>
            <person name="Sharon I."/>
            <person name="Castelle C.J."/>
            <person name="Probst A.J."/>
            <person name="Thomas B.C."/>
            <person name="Singh A."/>
            <person name="Wilkins M.J."/>
            <person name="Karaoz U."/>
            <person name="Brodie E.L."/>
            <person name="Williams K.H."/>
            <person name="Hubbard S.S."/>
            <person name="Banfield J.F."/>
        </authorList>
    </citation>
    <scope>NUCLEOTIDE SEQUENCE [LARGE SCALE GENOMIC DNA]</scope>
</reference>
<dbReference type="PANTHER" id="PTHR33392:SF6">
    <property type="entry name" value="POLYISOPRENYL-TEICHOIC ACID--PEPTIDOGLYCAN TEICHOIC ACID TRANSFERASE TAGU"/>
    <property type="match status" value="1"/>
</dbReference>
<evidence type="ECO:0000256" key="2">
    <source>
        <dbReference type="SAM" id="Phobius"/>
    </source>
</evidence>
<feature type="transmembrane region" description="Helical" evidence="2">
    <location>
        <begin position="14"/>
        <end position="36"/>
    </location>
</feature>
<dbReference type="EMBL" id="MFBH01000018">
    <property type="protein sequence ID" value="OGD99951.1"/>
    <property type="molecule type" value="Genomic_DNA"/>
</dbReference>
<dbReference type="InterPro" id="IPR004474">
    <property type="entry name" value="LytR_CpsA_psr"/>
</dbReference>
<sequence>MRNLSKGPQKSPNILKILTFTILFAVFTFALIRLVGIDKLVFKGPKAVVQLITDTGLNSNNGRVNVLLLGIGGQGHEGPNLSDTMILASIAEDGHDVVLVSIPRDLWDPSLSTKVNSVYAYGQEKDNDGLNVTKKTIGTLFGLPIHYTLRVDFNGFIKAVDLVDGIDVNVENAFVDSKYPVVGKEDDLCGLTIETEEIDGVPQQVVKDATGSAILLDKITEENDPFECRYETISFKQELTQMDGTLALKFVRSRHGTNGQGSDFARSARQQKVILAFRQKVLSKETLLNPKTILELAKTFGQSIDTDITDEEVPYFLKLGQKIDPSTIKRVVLDSDRDNSVLEVGDLATHNGQFVLVPKNNRWTDLAEYVQSEIFKLQEK</sequence>
<gene>
    <name evidence="4" type="ORF">A2W45_02465</name>
</gene>
<organism evidence="4 5">
    <name type="scientific">Candidatus Curtissbacteria bacterium RIFCSPHIGHO2_12_41_11</name>
    <dbReference type="NCBI Taxonomy" id="1797718"/>
    <lineage>
        <taxon>Bacteria</taxon>
        <taxon>Candidatus Curtissiibacteriota</taxon>
    </lineage>
</organism>
<dbReference type="Proteomes" id="UP000178393">
    <property type="component" value="Unassembled WGS sequence"/>
</dbReference>
<comment type="similarity">
    <text evidence="1">Belongs to the LytR/CpsA/Psr (LCP) family.</text>
</comment>
<dbReference type="Pfam" id="PF03816">
    <property type="entry name" value="LytR_cpsA_psr"/>
    <property type="match status" value="1"/>
</dbReference>
<dbReference type="AlphaFoldDB" id="A0A1F5H796"/>